<feature type="compositionally biased region" description="Basic and acidic residues" evidence="1">
    <location>
        <begin position="51"/>
        <end position="86"/>
    </location>
</feature>
<evidence type="ECO:0000313" key="2">
    <source>
        <dbReference type="EMBL" id="MBW0468007.1"/>
    </source>
</evidence>
<accession>A0A9Q3BMH4</accession>
<organism evidence="2 3">
    <name type="scientific">Austropuccinia psidii MF-1</name>
    <dbReference type="NCBI Taxonomy" id="1389203"/>
    <lineage>
        <taxon>Eukaryota</taxon>
        <taxon>Fungi</taxon>
        <taxon>Dikarya</taxon>
        <taxon>Basidiomycota</taxon>
        <taxon>Pucciniomycotina</taxon>
        <taxon>Pucciniomycetes</taxon>
        <taxon>Pucciniales</taxon>
        <taxon>Sphaerophragmiaceae</taxon>
        <taxon>Austropuccinia</taxon>
    </lineage>
</organism>
<reference evidence="2" key="1">
    <citation type="submission" date="2021-03" db="EMBL/GenBank/DDBJ databases">
        <title>Draft genome sequence of rust myrtle Austropuccinia psidii MF-1, a brazilian biotype.</title>
        <authorList>
            <person name="Quecine M.C."/>
            <person name="Pachon D.M.R."/>
            <person name="Bonatelli M.L."/>
            <person name="Correr F.H."/>
            <person name="Franceschini L.M."/>
            <person name="Leite T.F."/>
            <person name="Margarido G.R.A."/>
            <person name="Almeida C.A."/>
            <person name="Ferrarezi J.A."/>
            <person name="Labate C.A."/>
        </authorList>
    </citation>
    <scope>NUCLEOTIDE SEQUENCE</scope>
    <source>
        <strain evidence="2">MF-1</strain>
    </source>
</reference>
<name>A0A9Q3BMH4_9BASI</name>
<sequence length="130" mass="14622">MVVIGQNWVLRVLWPFGAKIGSGQKGPNWPTDRRGHRGPNEKGWFWLEDPEPLRKQKDTPRPKKKDKDLGVGDMEGLAREAKDGRIWPKGHRAPEGGKLAIKIWCGQLAPAWSQVGIATTPMEEGHSLWL</sequence>
<dbReference type="EMBL" id="AVOT02001744">
    <property type="protein sequence ID" value="MBW0468007.1"/>
    <property type="molecule type" value="Genomic_DNA"/>
</dbReference>
<comment type="caution">
    <text evidence="2">The sequence shown here is derived from an EMBL/GenBank/DDBJ whole genome shotgun (WGS) entry which is preliminary data.</text>
</comment>
<evidence type="ECO:0000313" key="3">
    <source>
        <dbReference type="Proteomes" id="UP000765509"/>
    </source>
</evidence>
<gene>
    <name evidence="2" type="ORF">O181_007722</name>
</gene>
<keyword evidence="3" id="KW-1185">Reference proteome</keyword>
<protein>
    <submittedName>
        <fullName evidence="2">Uncharacterized protein</fullName>
    </submittedName>
</protein>
<proteinExistence type="predicted"/>
<evidence type="ECO:0000256" key="1">
    <source>
        <dbReference type="SAM" id="MobiDB-lite"/>
    </source>
</evidence>
<feature type="region of interest" description="Disordered" evidence="1">
    <location>
        <begin position="21"/>
        <end position="91"/>
    </location>
</feature>
<dbReference type="AlphaFoldDB" id="A0A9Q3BMH4"/>
<dbReference type="Proteomes" id="UP000765509">
    <property type="component" value="Unassembled WGS sequence"/>
</dbReference>